<dbReference type="SUPFAM" id="SSF51735">
    <property type="entry name" value="NAD(P)-binding Rossmann-fold domains"/>
    <property type="match status" value="1"/>
</dbReference>
<comment type="subunit">
    <text evidence="8">Homodimer.</text>
</comment>
<comment type="pathway">
    <text evidence="8">Carbohydrate metabolism; galactose metabolism.</text>
</comment>
<dbReference type="AlphaFoldDB" id="A0A1C6JDI0"/>
<dbReference type="GO" id="GO:0003978">
    <property type="term" value="F:UDP-glucose 4-epimerase activity"/>
    <property type="evidence" value="ECO:0007669"/>
    <property type="project" value="UniProtKB-UniRule"/>
</dbReference>
<gene>
    <name evidence="10" type="primary">galE</name>
    <name evidence="10" type="ORF">SAMEA3545359_02089</name>
</gene>
<dbReference type="PANTHER" id="PTHR43725:SF47">
    <property type="entry name" value="UDP-GLUCOSE 4-EPIMERASE"/>
    <property type="match status" value="1"/>
</dbReference>
<keyword evidence="6 8" id="KW-0520">NAD</keyword>
<dbReference type="InterPro" id="IPR016040">
    <property type="entry name" value="NAD(P)-bd_dom"/>
</dbReference>
<keyword evidence="7 8" id="KW-0413">Isomerase</keyword>
<dbReference type="InterPro" id="IPR036291">
    <property type="entry name" value="NAD(P)-bd_dom_sf"/>
</dbReference>
<dbReference type="NCBIfam" id="NF007956">
    <property type="entry name" value="PRK10675.1"/>
    <property type="match status" value="1"/>
</dbReference>
<evidence type="ECO:0000313" key="10">
    <source>
        <dbReference type="EMBL" id="SCJ79735.1"/>
    </source>
</evidence>
<evidence type="ECO:0000256" key="5">
    <source>
        <dbReference type="ARBA" id="ARBA00018569"/>
    </source>
</evidence>
<dbReference type="Gene3D" id="3.40.50.720">
    <property type="entry name" value="NAD(P)-binding Rossmann-like Domain"/>
    <property type="match status" value="1"/>
</dbReference>
<keyword evidence="8" id="KW-0119">Carbohydrate metabolism</keyword>
<feature type="domain" description="NAD(P)-binding" evidence="9">
    <location>
        <begin position="4"/>
        <end position="324"/>
    </location>
</feature>
<name>A0A1C6JDI0_9FIRM</name>
<accession>A0A1C6JDI0</accession>
<dbReference type="UniPathway" id="UPA00214"/>
<proteinExistence type="inferred from homology"/>
<evidence type="ECO:0000256" key="1">
    <source>
        <dbReference type="ARBA" id="ARBA00000083"/>
    </source>
</evidence>
<organism evidence="10">
    <name type="scientific">uncultured Anaerotruncus sp</name>
    <dbReference type="NCBI Taxonomy" id="905011"/>
    <lineage>
        <taxon>Bacteria</taxon>
        <taxon>Bacillati</taxon>
        <taxon>Bacillota</taxon>
        <taxon>Clostridia</taxon>
        <taxon>Eubacteriales</taxon>
        <taxon>Oscillospiraceae</taxon>
        <taxon>Anaerotruncus</taxon>
        <taxon>environmental samples</taxon>
    </lineage>
</organism>
<evidence type="ECO:0000256" key="3">
    <source>
        <dbReference type="ARBA" id="ARBA00007637"/>
    </source>
</evidence>
<dbReference type="EC" id="5.1.3.2" evidence="4 8"/>
<dbReference type="PRINTS" id="PR01713">
    <property type="entry name" value="NUCEPIMERASE"/>
</dbReference>
<dbReference type="GO" id="GO:0005829">
    <property type="term" value="C:cytosol"/>
    <property type="evidence" value="ECO:0007669"/>
    <property type="project" value="TreeGrafter"/>
</dbReference>
<dbReference type="EMBL" id="FMHG01000001">
    <property type="protein sequence ID" value="SCJ79735.1"/>
    <property type="molecule type" value="Genomic_DNA"/>
</dbReference>
<comment type="cofactor">
    <cofactor evidence="2 8">
        <name>NAD(+)</name>
        <dbReference type="ChEBI" id="CHEBI:57540"/>
    </cofactor>
</comment>
<evidence type="ECO:0000256" key="7">
    <source>
        <dbReference type="ARBA" id="ARBA00023235"/>
    </source>
</evidence>
<reference evidence="10" key="1">
    <citation type="submission" date="2015-09" db="EMBL/GenBank/DDBJ databases">
        <authorList>
            <consortium name="Pathogen Informatics"/>
        </authorList>
    </citation>
    <scope>NUCLEOTIDE SEQUENCE</scope>
    <source>
        <strain evidence="10">2789STDY5834896</strain>
    </source>
</reference>
<comment type="similarity">
    <text evidence="3 8">Belongs to the NAD(P)-dependent epimerase/dehydratase family.</text>
</comment>
<dbReference type="CDD" id="cd05247">
    <property type="entry name" value="UDP_G4E_1_SDR_e"/>
    <property type="match status" value="1"/>
</dbReference>
<dbReference type="NCBIfam" id="TIGR01179">
    <property type="entry name" value="galE"/>
    <property type="match status" value="1"/>
</dbReference>
<dbReference type="InterPro" id="IPR005886">
    <property type="entry name" value="UDP_G4E"/>
</dbReference>
<evidence type="ECO:0000256" key="2">
    <source>
        <dbReference type="ARBA" id="ARBA00001911"/>
    </source>
</evidence>
<evidence type="ECO:0000259" key="9">
    <source>
        <dbReference type="Pfam" id="PF16363"/>
    </source>
</evidence>
<dbReference type="GO" id="GO:0006012">
    <property type="term" value="P:galactose metabolic process"/>
    <property type="evidence" value="ECO:0007669"/>
    <property type="project" value="UniProtKB-UniPathway"/>
</dbReference>
<comment type="catalytic activity">
    <reaction evidence="1 8">
        <text>UDP-alpha-D-glucose = UDP-alpha-D-galactose</text>
        <dbReference type="Rhea" id="RHEA:22168"/>
        <dbReference type="ChEBI" id="CHEBI:58885"/>
        <dbReference type="ChEBI" id="CHEBI:66914"/>
        <dbReference type="EC" id="5.1.3.2"/>
    </reaction>
</comment>
<evidence type="ECO:0000256" key="4">
    <source>
        <dbReference type="ARBA" id="ARBA00013189"/>
    </source>
</evidence>
<dbReference type="PANTHER" id="PTHR43725">
    <property type="entry name" value="UDP-GLUCOSE 4-EPIMERASE"/>
    <property type="match status" value="1"/>
</dbReference>
<protein>
    <recommendedName>
        <fullName evidence="5 8">UDP-glucose 4-epimerase</fullName>
        <ecNumber evidence="4 8">5.1.3.2</ecNumber>
    </recommendedName>
</protein>
<evidence type="ECO:0000256" key="8">
    <source>
        <dbReference type="RuleBase" id="RU366046"/>
    </source>
</evidence>
<sequence length="337" mass="37170">MAVLLTGGAGYIGSHICIELLQAGMDVVVIDNFSNSKPEAVRRVQQITGKKYPVYHEDLRDRAAVEKIFAENTIDCVIHLAGSKAVGESVQKPILYYDNNLVSTLVLCDVMRDHGCKKIIFSSSATVYGAPEQVPVTEETPVSADTTPYGKTKLFIEYMLQDIAKSDPDWSVILLRYFNPIGAHASGLIGEDPAGIPNNLMPFVTQVAAGKLEKLSVFGTDYDTPDGTCVRDFIHVVDLAQGHVKSIAKAMENSGVFIYNLGTGKGYSVQQLVDAFQQANDIEIPYQYAPRRKGDIAQIYADCSKAQRELGWQAQHDLFEMCRDSWNWQKKNPQGLA</sequence>
<dbReference type="Gene3D" id="3.90.25.10">
    <property type="entry name" value="UDP-galactose 4-epimerase, domain 1"/>
    <property type="match status" value="1"/>
</dbReference>
<evidence type="ECO:0000256" key="6">
    <source>
        <dbReference type="ARBA" id="ARBA00023027"/>
    </source>
</evidence>
<dbReference type="Pfam" id="PF16363">
    <property type="entry name" value="GDP_Man_Dehyd"/>
    <property type="match status" value="1"/>
</dbReference>